<organism evidence="4 5">
    <name type="scientific">Cuscuta australis</name>
    <dbReference type="NCBI Taxonomy" id="267555"/>
    <lineage>
        <taxon>Eukaryota</taxon>
        <taxon>Viridiplantae</taxon>
        <taxon>Streptophyta</taxon>
        <taxon>Embryophyta</taxon>
        <taxon>Tracheophyta</taxon>
        <taxon>Spermatophyta</taxon>
        <taxon>Magnoliopsida</taxon>
        <taxon>eudicotyledons</taxon>
        <taxon>Gunneridae</taxon>
        <taxon>Pentapetalae</taxon>
        <taxon>asterids</taxon>
        <taxon>lamiids</taxon>
        <taxon>Solanales</taxon>
        <taxon>Convolvulaceae</taxon>
        <taxon>Cuscuteae</taxon>
        <taxon>Cuscuta</taxon>
        <taxon>Cuscuta subgen. Grammica</taxon>
        <taxon>Cuscuta sect. Cleistogrammica</taxon>
    </lineage>
</organism>
<protein>
    <recommendedName>
        <fullName evidence="3">Protein kinase domain-containing protein</fullName>
    </recommendedName>
</protein>
<evidence type="ECO:0000259" key="3">
    <source>
        <dbReference type="PROSITE" id="PS50011"/>
    </source>
</evidence>
<name>A0A328DUL6_9ASTE</name>
<reference evidence="4 5" key="1">
    <citation type="submission" date="2018-06" db="EMBL/GenBank/DDBJ databases">
        <title>The Genome of Cuscuta australis (Dodder) Provides Insight into the Evolution of Plant Parasitism.</title>
        <authorList>
            <person name="Liu H."/>
        </authorList>
    </citation>
    <scope>NUCLEOTIDE SEQUENCE [LARGE SCALE GENOMIC DNA]</scope>
    <source>
        <strain evidence="5">cv. Yunnan</strain>
        <tissue evidence="4">Vines</tissue>
    </source>
</reference>
<dbReference type="GO" id="GO:0043539">
    <property type="term" value="F:protein serine/threonine kinase activator activity"/>
    <property type="evidence" value="ECO:0007669"/>
    <property type="project" value="InterPro"/>
</dbReference>
<feature type="compositionally biased region" description="Polar residues" evidence="2">
    <location>
        <begin position="192"/>
        <end position="206"/>
    </location>
</feature>
<evidence type="ECO:0000256" key="1">
    <source>
        <dbReference type="ARBA" id="ARBA00008874"/>
    </source>
</evidence>
<comment type="similarity">
    <text evidence="1">Belongs to the protein kinase superfamily. STE Ser/Thr protein kinase family. STE20 subfamily.</text>
</comment>
<dbReference type="Pfam" id="PF00069">
    <property type="entry name" value="Pkinase"/>
    <property type="match status" value="1"/>
</dbReference>
<dbReference type="Proteomes" id="UP000249390">
    <property type="component" value="Unassembled WGS sequence"/>
</dbReference>
<dbReference type="GO" id="GO:0004672">
    <property type="term" value="F:protein kinase activity"/>
    <property type="evidence" value="ECO:0007669"/>
    <property type="project" value="InterPro"/>
</dbReference>
<gene>
    <name evidence="4" type="ORF">DM860_001260</name>
</gene>
<dbReference type="Gene3D" id="1.10.510.10">
    <property type="entry name" value="Transferase(Phosphotransferase) domain 1"/>
    <property type="match status" value="1"/>
</dbReference>
<keyword evidence="5" id="KW-1185">Reference proteome</keyword>
<feature type="domain" description="Protein kinase" evidence="3">
    <location>
        <begin position="1"/>
        <end position="270"/>
    </location>
</feature>
<evidence type="ECO:0000256" key="2">
    <source>
        <dbReference type="SAM" id="MobiDB-lite"/>
    </source>
</evidence>
<feature type="region of interest" description="Disordered" evidence="2">
    <location>
        <begin position="187"/>
        <end position="235"/>
    </location>
</feature>
<dbReference type="PANTHER" id="PTHR48014">
    <property type="entry name" value="SERINE/THREONINE-PROTEIN KINASE FRAY2"/>
    <property type="match status" value="1"/>
</dbReference>
<sequence>MKLIPRSSQPGFVKEILSRNRNLPEDHENLIIPVMSNFVEMDSGELCIVMPFFSLGSLRYVLKALRFLHAAGAVHRDVSAGHVYLEEGPKIVLGFAAATLYNLHSAAEFQYPPSSSLPATRISDWAAAPEEYNFFGFQRENFSTKADVWLVGIMALELAYGEIAVQDRGALETKIRAITETRRLPKKLGPEVQQQRGASVTTTSRRSGVGMKRKAKMIETPAEEGGGEEEEEDQGLSSFSREFVELVAQCLAWNPEERPCVDALLNHDFF</sequence>
<dbReference type="GO" id="GO:0005524">
    <property type="term" value="F:ATP binding"/>
    <property type="evidence" value="ECO:0007669"/>
    <property type="project" value="InterPro"/>
</dbReference>
<dbReference type="SMART" id="SM00220">
    <property type="entry name" value="S_TKc"/>
    <property type="match status" value="1"/>
</dbReference>
<dbReference type="InterPro" id="IPR047173">
    <property type="entry name" value="STRAD_A/B-like"/>
</dbReference>
<evidence type="ECO:0000313" key="4">
    <source>
        <dbReference type="EMBL" id="RAL48940.1"/>
    </source>
</evidence>
<feature type="compositionally biased region" description="Acidic residues" evidence="2">
    <location>
        <begin position="221"/>
        <end position="234"/>
    </location>
</feature>
<comment type="caution">
    <text evidence="4">The sequence shown here is derived from an EMBL/GenBank/DDBJ whole genome shotgun (WGS) entry which is preliminary data.</text>
</comment>
<dbReference type="InterPro" id="IPR000719">
    <property type="entry name" value="Prot_kinase_dom"/>
</dbReference>
<dbReference type="PANTHER" id="PTHR48014:SF7">
    <property type="entry name" value="SERINE_THREONINE-PROTEIN KINASE BLUS1"/>
    <property type="match status" value="1"/>
</dbReference>
<dbReference type="InterPro" id="IPR011009">
    <property type="entry name" value="Kinase-like_dom_sf"/>
</dbReference>
<evidence type="ECO:0000313" key="5">
    <source>
        <dbReference type="Proteomes" id="UP000249390"/>
    </source>
</evidence>
<proteinExistence type="inferred from homology"/>
<dbReference type="EMBL" id="NQVE01000097">
    <property type="protein sequence ID" value="RAL48940.1"/>
    <property type="molecule type" value="Genomic_DNA"/>
</dbReference>
<dbReference type="SUPFAM" id="SSF56112">
    <property type="entry name" value="Protein kinase-like (PK-like)"/>
    <property type="match status" value="1"/>
</dbReference>
<accession>A0A328DUL6</accession>
<dbReference type="AlphaFoldDB" id="A0A328DUL6"/>
<dbReference type="PROSITE" id="PS50011">
    <property type="entry name" value="PROTEIN_KINASE_DOM"/>
    <property type="match status" value="1"/>
</dbReference>